<feature type="region of interest" description="Disordered" evidence="3">
    <location>
        <begin position="66"/>
        <end position="85"/>
    </location>
</feature>
<dbReference type="Proteomes" id="UP001229862">
    <property type="component" value="Chromosome"/>
</dbReference>
<gene>
    <name evidence="8" type="ORF">RCC75_00505</name>
    <name evidence="9" type="ORF">RCG00_07175</name>
</gene>
<evidence type="ECO:0000313" key="10">
    <source>
        <dbReference type="Proteomes" id="UP001223336"/>
    </source>
</evidence>
<dbReference type="SUPFAM" id="SSF51011">
    <property type="entry name" value="Glycosyl hydrolase domain"/>
    <property type="match status" value="1"/>
</dbReference>
<dbReference type="InterPro" id="IPR013780">
    <property type="entry name" value="Glyco_hydro_b"/>
</dbReference>
<dbReference type="GO" id="GO:0005975">
    <property type="term" value="P:carbohydrate metabolic process"/>
    <property type="evidence" value="ECO:0007669"/>
    <property type="project" value="InterPro"/>
</dbReference>
<keyword evidence="2" id="KW-0326">Glycosidase</keyword>
<dbReference type="Gene3D" id="2.60.40.1180">
    <property type="entry name" value="Golgi alpha-mannosidase II"/>
    <property type="match status" value="2"/>
</dbReference>
<protein>
    <submittedName>
        <fullName evidence="9">Glycoside hydrolase family 31 protein</fullName>
    </submittedName>
</protein>
<evidence type="ECO:0000256" key="2">
    <source>
        <dbReference type="RuleBase" id="RU361185"/>
    </source>
</evidence>
<evidence type="ECO:0000313" key="8">
    <source>
        <dbReference type="EMBL" id="MDQ5766989.1"/>
    </source>
</evidence>
<dbReference type="CDD" id="cd14752">
    <property type="entry name" value="GH31_N"/>
    <property type="match status" value="1"/>
</dbReference>
<name>A0AA51R2R7_9GAMM</name>
<dbReference type="EMBL" id="CP133217">
    <property type="protein sequence ID" value="WML88149.1"/>
    <property type="molecule type" value="Genomic_DNA"/>
</dbReference>
<feature type="compositionally biased region" description="Basic and acidic residues" evidence="3">
    <location>
        <begin position="70"/>
        <end position="85"/>
    </location>
</feature>
<dbReference type="Pfam" id="PF01055">
    <property type="entry name" value="Glyco_hydro_31_2nd"/>
    <property type="match status" value="1"/>
</dbReference>
<dbReference type="AlphaFoldDB" id="A0AA51R2R7"/>
<dbReference type="PANTHER" id="PTHR22762:SF166">
    <property type="entry name" value="ALPHA-GLUCOSIDASE"/>
    <property type="match status" value="1"/>
</dbReference>
<dbReference type="InterPro" id="IPR033403">
    <property type="entry name" value="DUF5110"/>
</dbReference>
<dbReference type="SUPFAM" id="SSF51445">
    <property type="entry name" value="(Trans)glycosidases"/>
    <property type="match status" value="1"/>
</dbReference>
<dbReference type="SUPFAM" id="SSF74650">
    <property type="entry name" value="Galactose mutarotase-like"/>
    <property type="match status" value="1"/>
</dbReference>
<feature type="domain" description="Glycosyl hydrolase family 31 C-terminal" evidence="7">
    <location>
        <begin position="596"/>
        <end position="687"/>
    </location>
</feature>
<dbReference type="RefSeq" id="WP_308133230.1">
    <property type="nucleotide sequence ID" value="NZ_CP133217.1"/>
</dbReference>
<dbReference type="GO" id="GO:0030246">
    <property type="term" value="F:carbohydrate binding"/>
    <property type="evidence" value="ECO:0007669"/>
    <property type="project" value="InterPro"/>
</dbReference>
<organism evidence="9">
    <name type="scientific">Thiothrix subterranea</name>
    <dbReference type="NCBI Taxonomy" id="2735563"/>
    <lineage>
        <taxon>Bacteria</taxon>
        <taxon>Pseudomonadati</taxon>
        <taxon>Pseudomonadota</taxon>
        <taxon>Gammaproteobacteria</taxon>
        <taxon>Thiotrichales</taxon>
        <taxon>Thiotrichaceae</taxon>
        <taxon>Thiothrix</taxon>
    </lineage>
</organism>
<dbReference type="Proteomes" id="UP001223336">
    <property type="component" value="Unassembled WGS sequence"/>
</dbReference>
<dbReference type="GO" id="GO:0004553">
    <property type="term" value="F:hydrolase activity, hydrolyzing O-glycosyl compounds"/>
    <property type="evidence" value="ECO:0007669"/>
    <property type="project" value="InterPro"/>
</dbReference>
<feature type="domain" description="Glycoside hydrolase family 31 TIM barrel" evidence="5">
    <location>
        <begin position="249"/>
        <end position="588"/>
    </location>
</feature>
<evidence type="ECO:0000313" key="9">
    <source>
        <dbReference type="EMBL" id="WML88149.1"/>
    </source>
</evidence>
<dbReference type="Gene3D" id="2.60.40.1760">
    <property type="entry name" value="glycosyl hydrolase (family 31)"/>
    <property type="match status" value="1"/>
</dbReference>
<evidence type="ECO:0000256" key="1">
    <source>
        <dbReference type="ARBA" id="ARBA00007806"/>
    </source>
</evidence>
<sequence length="840" mass="93757">MKMYWIAPLLLLWAGTAAASPLSAHHGAECLTAELLESGWLRASYRTGAACEQAAFPASPYVLDTTQKPLKTESRRESGKQISDSKRLRMTLDEASLCLTLYDKAKQREVSQFCPGTGEQGWLTLAMAKGNTQQLYGLGQSHPAPGISAGDWLQRGKRVAGSQYGNQMVDAQGGLVGNTQFPILYALGKDATPWALFLDNSYPQNWDFQHDPFKVGVNGGDDLRFYVRVGDSLADLRRGYMQLVGKPLIPNRKLFGLWVSEFGYDDWAELDGVSQSLQKNAFPLDGMVMDLQWFGGIRDNSDNSSMGKLAWDESHFPEPAAKLKQLAQDQHLGVMLIEESYISKGLPEHQKLHDKGFLVKQLDGQPVYLAKKPWWGKGGMLDWSNPAAGAFWHDWKRQPLVEMGVMGHWTDLGEPMDFAADGVYHGFSPGKTRHADVHNLYNLLWHRSIFDGYQRHHHAQRPFMLSRAGGAGMQRYGAGMWSGDIPARLKNLASHLNAQMQMSLSGVDYFGSDTGGFYRNSFDGKPEDYDQLYTRWFAVSALIDLPLRPHADNVCNCYQTAPDKVGDIASNRANTRLRYELIPYYYALAHRAYRQGDPIIAPVIYADEADPILRGMGAQKLIGDSLLAALETRSDSKTMRVYLPKGEWFDYHSHAWQSSKGEWLEDVPLFHDKLYRLPLYARAGAIIPLLEVGDGSVDAFGRKLGSMEKPALLKLKVFPHRQASTFTLYEDDGETTAYTQGKARTTRIRQQRDADLQHVWIEAAQGDYQGAPAQREVQLVLAEIAQVAAVLVDGKPVPAADKSGFGWQRSNSNTLSVRLPALAAKQAHHVEIRYAAQEKK</sequence>
<proteinExistence type="inferred from homology"/>
<dbReference type="InterPro" id="IPR048395">
    <property type="entry name" value="Glyco_hydro_31_C"/>
</dbReference>
<dbReference type="PANTHER" id="PTHR22762">
    <property type="entry name" value="ALPHA-GLUCOSIDASE"/>
    <property type="match status" value="1"/>
</dbReference>
<dbReference type="EMBL" id="JAVFKN010000001">
    <property type="protein sequence ID" value="MDQ5766989.1"/>
    <property type="molecule type" value="Genomic_DNA"/>
</dbReference>
<evidence type="ECO:0000256" key="3">
    <source>
        <dbReference type="SAM" id="MobiDB-lite"/>
    </source>
</evidence>
<keyword evidence="4" id="KW-0732">Signal</keyword>
<evidence type="ECO:0000259" key="7">
    <source>
        <dbReference type="Pfam" id="PF21365"/>
    </source>
</evidence>
<dbReference type="InterPro" id="IPR000322">
    <property type="entry name" value="Glyco_hydro_31_TIM"/>
</dbReference>
<accession>A0AA51R2R7</accession>
<feature type="signal peptide" evidence="4">
    <location>
        <begin position="1"/>
        <end position="19"/>
    </location>
</feature>
<evidence type="ECO:0000259" key="6">
    <source>
        <dbReference type="Pfam" id="PF17137"/>
    </source>
</evidence>
<dbReference type="Gene3D" id="3.20.20.80">
    <property type="entry name" value="Glycosidases"/>
    <property type="match status" value="1"/>
</dbReference>
<dbReference type="InterPro" id="IPR017853">
    <property type="entry name" value="GH"/>
</dbReference>
<keyword evidence="10" id="KW-1185">Reference proteome</keyword>
<feature type="domain" description="DUF5110" evidence="6">
    <location>
        <begin position="713"/>
        <end position="781"/>
    </location>
</feature>
<evidence type="ECO:0000256" key="4">
    <source>
        <dbReference type="SAM" id="SignalP"/>
    </source>
</evidence>
<dbReference type="Pfam" id="PF21365">
    <property type="entry name" value="Glyco_hydro_31_3rd"/>
    <property type="match status" value="1"/>
</dbReference>
<dbReference type="InterPro" id="IPR011013">
    <property type="entry name" value="Gal_mutarotase_sf_dom"/>
</dbReference>
<dbReference type="Pfam" id="PF17137">
    <property type="entry name" value="DUF5110"/>
    <property type="match status" value="1"/>
</dbReference>
<reference evidence="9 10" key="1">
    <citation type="submission" date="2023-08" db="EMBL/GenBank/DDBJ databases">
        <title>New molecular markers tilS and rpoB for phylogenetic and monitoring studies of the genus Thiothrix biodiversity.</title>
        <authorList>
            <person name="Ravin N.V."/>
            <person name="Smolyakov D."/>
            <person name="Markov N.D."/>
            <person name="Beletsky A.V."/>
            <person name="Mardanov A.V."/>
            <person name="Rudenko T.S."/>
            <person name="Grabovich M.Y."/>
        </authorList>
    </citation>
    <scope>NUCLEOTIDE SEQUENCE</scope>
    <source>
        <strain evidence="9">DNT52</strain>
        <strain evidence="8 10">H33</strain>
    </source>
</reference>
<feature type="chain" id="PRO_5041467247" evidence="4">
    <location>
        <begin position="20"/>
        <end position="840"/>
    </location>
</feature>
<comment type="similarity">
    <text evidence="1 2">Belongs to the glycosyl hydrolase 31 family.</text>
</comment>
<keyword evidence="2 9" id="KW-0378">Hydrolase</keyword>
<evidence type="ECO:0000259" key="5">
    <source>
        <dbReference type="Pfam" id="PF01055"/>
    </source>
</evidence>